<evidence type="ECO:0000313" key="3">
    <source>
        <dbReference type="Proteomes" id="UP000199556"/>
    </source>
</evidence>
<protein>
    <recommendedName>
        <fullName evidence="1">Formylmethanofuran dehydrogenase subunit E domain-containing protein</fullName>
    </recommendedName>
</protein>
<accession>A0A1I4SPK9</accession>
<dbReference type="OrthoDB" id="5792350at2"/>
<organism evidence="2 3">
    <name type="scientific">Ectothiorhodospira mobilis</name>
    <dbReference type="NCBI Taxonomy" id="195064"/>
    <lineage>
        <taxon>Bacteria</taxon>
        <taxon>Pseudomonadati</taxon>
        <taxon>Pseudomonadota</taxon>
        <taxon>Gammaproteobacteria</taxon>
        <taxon>Chromatiales</taxon>
        <taxon>Ectothiorhodospiraceae</taxon>
        <taxon>Ectothiorhodospira</taxon>
    </lineage>
</organism>
<dbReference type="InterPro" id="IPR003814">
    <property type="entry name" value="FmdEsu_dom"/>
</dbReference>
<reference evidence="2 3" key="1">
    <citation type="submission" date="2016-10" db="EMBL/GenBank/DDBJ databases">
        <authorList>
            <person name="de Groot N.N."/>
        </authorList>
    </citation>
    <scope>NUCLEOTIDE SEQUENCE [LARGE SCALE GENOMIC DNA]</scope>
    <source>
        <strain evidence="2 3">DSM 4180</strain>
    </source>
</reference>
<proteinExistence type="predicted"/>
<feature type="domain" description="Formylmethanofuran dehydrogenase subunit E" evidence="1">
    <location>
        <begin position="62"/>
        <end position="195"/>
    </location>
</feature>
<evidence type="ECO:0000313" key="2">
    <source>
        <dbReference type="EMBL" id="SFM66233.1"/>
    </source>
</evidence>
<dbReference type="Proteomes" id="UP000199556">
    <property type="component" value="Unassembled WGS sequence"/>
</dbReference>
<gene>
    <name evidence="2" type="ORF">SAMN05421721_11947</name>
</gene>
<sequence length="223" mass="24203">MPTVLRYVLTLPLFTALLLVHAPLQGKEATEAKAAGGTLPMEIIALDGAMRTVTLEDVYRHHGHPCPPVTVTYLALRHALDRLYDEGETPRAGDLAVLTPVFSRGAADVLERVLGMQPANGADAGPAPMTSSADLQLRVMRLSTGEGVNLRLAPGVWPEGWFPLRARRMQGEITPEETRRLRQGWTEVVQGFPGRSPQDLFVESPVTRVGLWLPAGSAAIDDE</sequence>
<dbReference type="STRING" id="195064.SAMN05421721_11947"/>
<dbReference type="EMBL" id="FOUO01000019">
    <property type="protein sequence ID" value="SFM66233.1"/>
    <property type="molecule type" value="Genomic_DNA"/>
</dbReference>
<dbReference type="RefSeq" id="WP_143096392.1">
    <property type="nucleotide sequence ID" value="NZ_FOUO01000019.1"/>
</dbReference>
<dbReference type="AlphaFoldDB" id="A0A1I4SPK9"/>
<evidence type="ECO:0000259" key="1">
    <source>
        <dbReference type="Pfam" id="PF02663"/>
    </source>
</evidence>
<dbReference type="SUPFAM" id="SSF143555">
    <property type="entry name" value="FwdE-like"/>
    <property type="match status" value="1"/>
</dbReference>
<keyword evidence="3" id="KW-1185">Reference proteome</keyword>
<name>A0A1I4SPK9_ECTMO</name>
<dbReference type="Pfam" id="PF02663">
    <property type="entry name" value="FmdE"/>
    <property type="match status" value="1"/>
</dbReference>